<gene>
    <name evidence="2" type="ORF">D0C36_22885</name>
</gene>
<dbReference type="Proteomes" id="UP000264217">
    <property type="component" value="Unassembled WGS sequence"/>
</dbReference>
<accession>A0A372NN64</accession>
<dbReference type="SMART" id="SM00530">
    <property type="entry name" value="HTH_XRE"/>
    <property type="match status" value="1"/>
</dbReference>
<sequence>MYVVMTEMNENLRYEAKVFVESLISKIKLIRVEKGVTSDELAISIGYQTEEYVKIEEGSKSLTLSDFFKVCDALNVDPRDILKSITGVS</sequence>
<dbReference type="Gene3D" id="1.10.260.40">
    <property type="entry name" value="lambda repressor-like DNA-binding domains"/>
    <property type="match status" value="1"/>
</dbReference>
<evidence type="ECO:0000313" key="2">
    <source>
        <dbReference type="EMBL" id="RFZ90090.1"/>
    </source>
</evidence>
<dbReference type="EMBL" id="QWDC01000005">
    <property type="protein sequence ID" value="RFZ90090.1"/>
    <property type="molecule type" value="Genomic_DNA"/>
</dbReference>
<comment type="caution">
    <text evidence="2">The sequence shown here is derived from an EMBL/GenBank/DDBJ whole genome shotgun (WGS) entry which is preliminary data.</text>
</comment>
<protein>
    <submittedName>
        <fullName evidence="2">XRE family transcriptional regulator</fullName>
    </submittedName>
</protein>
<dbReference type="PROSITE" id="PS50943">
    <property type="entry name" value="HTH_CROC1"/>
    <property type="match status" value="1"/>
</dbReference>
<dbReference type="GO" id="GO:0003677">
    <property type="term" value="F:DNA binding"/>
    <property type="evidence" value="ECO:0007669"/>
    <property type="project" value="InterPro"/>
</dbReference>
<evidence type="ECO:0000313" key="3">
    <source>
        <dbReference type="Proteomes" id="UP000264217"/>
    </source>
</evidence>
<dbReference type="CDD" id="cd00093">
    <property type="entry name" value="HTH_XRE"/>
    <property type="match status" value="1"/>
</dbReference>
<dbReference type="InterPro" id="IPR001387">
    <property type="entry name" value="Cro/C1-type_HTH"/>
</dbReference>
<dbReference type="Pfam" id="PF01381">
    <property type="entry name" value="HTH_3"/>
    <property type="match status" value="1"/>
</dbReference>
<dbReference type="InterPro" id="IPR010982">
    <property type="entry name" value="Lambda_DNA-bd_dom_sf"/>
</dbReference>
<proteinExistence type="predicted"/>
<organism evidence="2 3">
    <name type="scientific">Mucilaginibacter conchicola</name>
    <dbReference type="NCBI Taxonomy" id="2303333"/>
    <lineage>
        <taxon>Bacteria</taxon>
        <taxon>Pseudomonadati</taxon>
        <taxon>Bacteroidota</taxon>
        <taxon>Sphingobacteriia</taxon>
        <taxon>Sphingobacteriales</taxon>
        <taxon>Sphingobacteriaceae</taxon>
        <taxon>Mucilaginibacter</taxon>
    </lineage>
</organism>
<keyword evidence="3" id="KW-1185">Reference proteome</keyword>
<reference evidence="2 3" key="1">
    <citation type="submission" date="2018-08" db="EMBL/GenBank/DDBJ databases">
        <title>Mucilaginibacter sp. MYSH2.</title>
        <authorList>
            <person name="Seo T."/>
        </authorList>
    </citation>
    <scope>NUCLEOTIDE SEQUENCE [LARGE SCALE GENOMIC DNA]</scope>
    <source>
        <strain evidence="2 3">MYSH2</strain>
    </source>
</reference>
<feature type="domain" description="HTH cro/C1-type" evidence="1">
    <location>
        <begin position="27"/>
        <end position="81"/>
    </location>
</feature>
<evidence type="ECO:0000259" key="1">
    <source>
        <dbReference type="PROSITE" id="PS50943"/>
    </source>
</evidence>
<name>A0A372NN64_9SPHI</name>
<dbReference type="SUPFAM" id="SSF47413">
    <property type="entry name" value="lambda repressor-like DNA-binding domains"/>
    <property type="match status" value="1"/>
</dbReference>
<dbReference type="AlphaFoldDB" id="A0A372NN64"/>